<comment type="similarity">
    <text evidence="2">Belongs to the PpiC/parvulin rotamase family.</text>
</comment>
<dbReference type="Gene3D" id="3.10.50.40">
    <property type="match status" value="1"/>
</dbReference>
<dbReference type="PANTHER" id="PTHR47245">
    <property type="entry name" value="PEPTIDYLPROLYL ISOMERASE"/>
    <property type="match status" value="1"/>
</dbReference>
<proteinExistence type="inferred from homology"/>
<dbReference type="GO" id="GO:0016853">
    <property type="term" value="F:isomerase activity"/>
    <property type="evidence" value="ECO:0007669"/>
    <property type="project" value="UniProtKB-KW"/>
</dbReference>
<protein>
    <recommendedName>
        <fullName evidence="3">peptidylprolyl isomerase</fullName>
        <ecNumber evidence="3">5.2.1.8</ecNumber>
    </recommendedName>
</protein>
<dbReference type="Pfam" id="PF13145">
    <property type="entry name" value="Rotamase_2"/>
    <property type="match status" value="1"/>
</dbReference>
<evidence type="ECO:0000256" key="6">
    <source>
        <dbReference type="ARBA" id="ARBA00023235"/>
    </source>
</evidence>
<dbReference type="Proteomes" id="UP000614058">
    <property type="component" value="Unassembled WGS sequence"/>
</dbReference>
<evidence type="ECO:0000256" key="4">
    <source>
        <dbReference type="ARBA" id="ARBA00022729"/>
    </source>
</evidence>
<evidence type="ECO:0000256" key="1">
    <source>
        <dbReference type="ARBA" id="ARBA00000971"/>
    </source>
</evidence>
<evidence type="ECO:0000256" key="7">
    <source>
        <dbReference type="PROSITE-ProRule" id="PRU00278"/>
    </source>
</evidence>
<evidence type="ECO:0000259" key="9">
    <source>
        <dbReference type="PROSITE" id="PS50198"/>
    </source>
</evidence>
<feature type="chain" id="PRO_5046423941" description="peptidylprolyl isomerase" evidence="8">
    <location>
        <begin position="22"/>
        <end position="290"/>
    </location>
</feature>
<dbReference type="SUPFAM" id="SSF54534">
    <property type="entry name" value="FKBP-like"/>
    <property type="match status" value="1"/>
</dbReference>
<keyword evidence="11" id="KW-1185">Reference proteome</keyword>
<sequence length="290" mass="32130">MKPTYIAAALSAALISGSLFAQTVVTVNGTKIDSSELDRRVQAVVAGSQGQVQDSPELRQFIAQQTVVETVVTQAAKKQGLDKSKEYKDAESESMKQAKAQGADKQADFKQQWADYQNQLLMQVYARNVINKNPVTDAQVQQRYNEIKQRYDNTDEVQIGEIITDNAEQIKAAERDLKAKKSFAEVARKYSIDPNIKAGGSVFSDYISLRDLQEARPTIYQAIGSLKKGQYSKPISGDKLHAVYYINDKRKISVEPLDKIKEGLRAGLANERVQEAVGNLMQNASIVPAQ</sequence>
<accession>A0ABS1BR16</accession>
<dbReference type="Gene3D" id="1.10.8.1040">
    <property type="match status" value="1"/>
</dbReference>
<dbReference type="InterPro" id="IPR027304">
    <property type="entry name" value="Trigger_fact/SurA_dom_sf"/>
</dbReference>
<comment type="catalytic activity">
    <reaction evidence="1">
        <text>[protein]-peptidylproline (omega=180) = [protein]-peptidylproline (omega=0)</text>
        <dbReference type="Rhea" id="RHEA:16237"/>
        <dbReference type="Rhea" id="RHEA-COMP:10747"/>
        <dbReference type="Rhea" id="RHEA-COMP:10748"/>
        <dbReference type="ChEBI" id="CHEBI:83833"/>
        <dbReference type="ChEBI" id="CHEBI:83834"/>
        <dbReference type="EC" id="5.2.1.8"/>
    </reaction>
</comment>
<dbReference type="PANTHER" id="PTHR47245:SF1">
    <property type="entry name" value="FOLDASE PROTEIN PRSA"/>
    <property type="match status" value="1"/>
</dbReference>
<dbReference type="InterPro" id="IPR046357">
    <property type="entry name" value="PPIase_dom_sf"/>
</dbReference>
<feature type="domain" description="PpiC" evidence="9">
    <location>
        <begin position="154"/>
        <end position="248"/>
    </location>
</feature>
<feature type="signal peptide" evidence="8">
    <location>
        <begin position="1"/>
        <end position="21"/>
    </location>
</feature>
<evidence type="ECO:0000313" key="10">
    <source>
        <dbReference type="EMBL" id="MBK0395716.1"/>
    </source>
</evidence>
<dbReference type="InterPro" id="IPR000297">
    <property type="entry name" value="PPIase_PpiC"/>
</dbReference>
<dbReference type="InterPro" id="IPR050245">
    <property type="entry name" value="PrsA_foldase"/>
</dbReference>
<keyword evidence="5 7" id="KW-0697">Rotamase</keyword>
<dbReference type="EMBL" id="JAEHNZ010000001">
    <property type="protein sequence ID" value="MBK0395716.1"/>
    <property type="molecule type" value="Genomic_DNA"/>
</dbReference>
<evidence type="ECO:0000256" key="8">
    <source>
        <dbReference type="SAM" id="SignalP"/>
    </source>
</evidence>
<dbReference type="RefSeq" id="WP_200521759.1">
    <property type="nucleotide sequence ID" value="NZ_JAEHNZ010000001.1"/>
</dbReference>
<gene>
    <name evidence="10" type="ORF">JDW22_03720</name>
</gene>
<evidence type="ECO:0000256" key="3">
    <source>
        <dbReference type="ARBA" id="ARBA00013194"/>
    </source>
</evidence>
<name>A0ABS1BR16_9NEIS</name>
<evidence type="ECO:0000256" key="5">
    <source>
        <dbReference type="ARBA" id="ARBA00023110"/>
    </source>
</evidence>
<dbReference type="SUPFAM" id="SSF109998">
    <property type="entry name" value="Triger factor/SurA peptide-binding domain-like"/>
    <property type="match status" value="1"/>
</dbReference>
<dbReference type="PROSITE" id="PS50198">
    <property type="entry name" value="PPIC_PPIASE_2"/>
    <property type="match status" value="1"/>
</dbReference>
<evidence type="ECO:0000313" key="11">
    <source>
        <dbReference type="Proteomes" id="UP000614058"/>
    </source>
</evidence>
<keyword evidence="6 7" id="KW-0413">Isomerase</keyword>
<dbReference type="EC" id="5.2.1.8" evidence="3"/>
<comment type="caution">
    <text evidence="10">The sequence shown here is derived from an EMBL/GenBank/DDBJ whole genome shotgun (WGS) entry which is preliminary data.</text>
</comment>
<keyword evidence="4 8" id="KW-0732">Signal</keyword>
<evidence type="ECO:0000256" key="2">
    <source>
        <dbReference type="ARBA" id="ARBA00007656"/>
    </source>
</evidence>
<organism evidence="10 11">
    <name type="scientific">Kingella bonacorsii</name>
    <dbReference type="NCBI Taxonomy" id="2796361"/>
    <lineage>
        <taxon>Bacteria</taxon>
        <taxon>Pseudomonadati</taxon>
        <taxon>Pseudomonadota</taxon>
        <taxon>Betaproteobacteria</taxon>
        <taxon>Neisseriales</taxon>
        <taxon>Neisseriaceae</taxon>
        <taxon>Kingella</taxon>
    </lineage>
</organism>
<reference evidence="10 11" key="1">
    <citation type="journal article" date="2021" name="Pathogens">
        <title>Isolation and Characterization of Kingella bonacorsii sp. nov., A Novel Kingella Species Detected in a Stable Periodontitis Subject.</title>
        <authorList>
            <person name="Antezack A."/>
            <person name="Boxberger M."/>
            <person name="Rolland C."/>
            <person name="Monnet-Corti V."/>
            <person name="La Scola B."/>
        </authorList>
    </citation>
    <scope>NUCLEOTIDE SEQUENCE [LARGE SCALE GENOMIC DNA]</scope>
    <source>
        <strain evidence="10 11">Marseille-Q4569</strain>
    </source>
</reference>